<keyword evidence="2" id="KW-1185">Reference proteome</keyword>
<dbReference type="EMBL" id="KB206817">
    <property type="protein sequence ID" value="ELP87683.1"/>
    <property type="molecule type" value="Genomic_DNA"/>
</dbReference>
<evidence type="ECO:0008006" key="3">
    <source>
        <dbReference type="Google" id="ProtNLM"/>
    </source>
</evidence>
<dbReference type="VEuPathDB" id="AmoebaDB:EIN_382770"/>
<protein>
    <recommendedName>
        <fullName evidence="3">Myosin heavy chain</fullName>
    </recommendedName>
</protein>
<dbReference type="AlphaFoldDB" id="A0A0A1U6V0"/>
<evidence type="ECO:0000313" key="2">
    <source>
        <dbReference type="Proteomes" id="UP000014680"/>
    </source>
</evidence>
<evidence type="ECO:0000313" key="1">
    <source>
        <dbReference type="EMBL" id="ELP87683.1"/>
    </source>
</evidence>
<dbReference type="RefSeq" id="XP_004254454.1">
    <property type="nucleotide sequence ID" value="XM_004254406.1"/>
</dbReference>
<accession>A0A0A1U6V0</accession>
<reference evidence="1 2" key="1">
    <citation type="submission" date="2012-10" db="EMBL/GenBank/DDBJ databases">
        <authorList>
            <person name="Zafar N."/>
            <person name="Inman J."/>
            <person name="Hall N."/>
            <person name="Lorenzi H."/>
            <person name="Caler E."/>
        </authorList>
    </citation>
    <scope>NUCLEOTIDE SEQUENCE [LARGE SCALE GENOMIC DNA]</scope>
    <source>
        <strain evidence="1 2">IP1</strain>
    </source>
</reference>
<name>A0A0A1U6V0_ENTIV</name>
<gene>
    <name evidence="1" type="ORF">EIN_382770</name>
</gene>
<dbReference type="GeneID" id="14886656"/>
<dbReference type="Proteomes" id="UP000014680">
    <property type="component" value="Unassembled WGS sequence"/>
</dbReference>
<sequence length="78" mass="8880">FISELFSLHVAGGDDFRASAGGAKKGQRGAKFLTVESNHRKQLDDLMKKLRMATPHFIRYAFFQMDRREDTTSSTRLS</sequence>
<organism evidence="1 2">
    <name type="scientific">Entamoeba invadens IP1</name>
    <dbReference type="NCBI Taxonomy" id="370355"/>
    <lineage>
        <taxon>Eukaryota</taxon>
        <taxon>Amoebozoa</taxon>
        <taxon>Evosea</taxon>
        <taxon>Archamoebae</taxon>
        <taxon>Mastigamoebida</taxon>
        <taxon>Entamoebidae</taxon>
        <taxon>Entamoeba</taxon>
    </lineage>
</organism>
<proteinExistence type="predicted"/>
<dbReference type="KEGG" id="eiv:EIN_382770"/>
<feature type="non-terminal residue" evidence="1">
    <location>
        <position position="1"/>
    </location>
</feature>